<sequence length="570" mass="61801">MQVRHLAIKNFRGIEYLDWKPATPFTVLVGPGDVGKSTILDALEIALSPRWLSLTDADFYRGDTSKTIEVLVTVGDLPNEALREQRMGLHLRGWSQNGELHDEPDEDDEPVVTVRASADSSLDPSWELITNRSEPKTLSQRDRSLFGVVRLGADVERHLTWSQGSALARLGSSKERTSPVLADAYRRARELLGAGNLPWLDDSAGRVREASVKLGAYAAGSFAAGLDTQRASMSLGVLSLHDGGIPLRMAGLGSRRLVALAVERLSIDDGAIVLIDEIEHGLEPHRIRHALKVLRTAVAPPEGGEAKGRGGQVIMTTHSATTIVELACPQLSVVRNVGGTLALHQPAPGLQKYLRRIPEAFLSRKAVVCEGKTEVGLLRGLREGWASRHDNEPLEARGVALVDGNGSEAVSTATQMAELGYAVALLRDSDVPLTPEESKSLKKHNLTVFEWEGACSTEERVIEDASDDCLQKLLEIAFGHAGEESALDAVRGQLGIKEMLPREFARWNFPGKSKRDLRQALGKTAKSKGWFKQVAPGELFGEVLGAEIVTRPETSMAKTLAAVEAWAYGA</sequence>
<name>A0ABZ2K952_9BACT</name>
<dbReference type="InterPro" id="IPR034139">
    <property type="entry name" value="TOPRIM_OLD"/>
</dbReference>
<protein>
    <submittedName>
        <fullName evidence="4">ATP-binding protein</fullName>
    </submittedName>
</protein>
<gene>
    <name evidence="4" type="ORF">LZC95_50355</name>
</gene>
<dbReference type="PANTHER" id="PTHR43581">
    <property type="entry name" value="ATP/GTP PHOSPHATASE"/>
    <property type="match status" value="1"/>
</dbReference>
<dbReference type="RefSeq" id="WP_394845219.1">
    <property type="nucleotide sequence ID" value="NZ_CP089982.1"/>
</dbReference>
<dbReference type="InterPro" id="IPR041685">
    <property type="entry name" value="AAA_GajA/Old/RecF-like"/>
</dbReference>
<evidence type="ECO:0000313" key="5">
    <source>
        <dbReference type="Proteomes" id="UP001379533"/>
    </source>
</evidence>
<evidence type="ECO:0000259" key="3">
    <source>
        <dbReference type="Pfam" id="PF20469"/>
    </source>
</evidence>
<dbReference type="InterPro" id="IPR003959">
    <property type="entry name" value="ATPase_AAA_core"/>
</dbReference>
<evidence type="ECO:0000259" key="2">
    <source>
        <dbReference type="Pfam" id="PF13304"/>
    </source>
</evidence>
<dbReference type="Proteomes" id="UP001379533">
    <property type="component" value="Chromosome"/>
</dbReference>
<dbReference type="Pfam" id="PF13304">
    <property type="entry name" value="AAA_21"/>
    <property type="match status" value="1"/>
</dbReference>
<dbReference type="InterPro" id="IPR051396">
    <property type="entry name" value="Bact_Antivir_Def_Nuclease"/>
</dbReference>
<reference evidence="4 5" key="1">
    <citation type="submission" date="2021-12" db="EMBL/GenBank/DDBJ databases">
        <title>Discovery of the Pendulisporaceae a myxobacterial family with distinct sporulation behavior and unique specialized metabolism.</title>
        <authorList>
            <person name="Garcia R."/>
            <person name="Popoff A."/>
            <person name="Bader C.D."/>
            <person name="Loehr J."/>
            <person name="Walesch S."/>
            <person name="Walt C."/>
            <person name="Boldt J."/>
            <person name="Bunk B."/>
            <person name="Haeckl F.J.F.P.J."/>
            <person name="Gunesch A.P."/>
            <person name="Birkelbach J."/>
            <person name="Nuebel U."/>
            <person name="Pietschmann T."/>
            <person name="Bach T."/>
            <person name="Mueller R."/>
        </authorList>
    </citation>
    <scope>NUCLEOTIDE SEQUENCE [LARGE SCALE GENOMIC DNA]</scope>
    <source>
        <strain evidence="4 5">MSr12523</strain>
    </source>
</reference>
<feature type="domain" description="ATPase AAA-type core" evidence="2">
    <location>
        <begin position="241"/>
        <end position="321"/>
    </location>
</feature>
<proteinExistence type="predicted"/>
<dbReference type="Gene3D" id="3.40.50.300">
    <property type="entry name" value="P-loop containing nucleotide triphosphate hydrolases"/>
    <property type="match status" value="2"/>
</dbReference>
<dbReference type="PANTHER" id="PTHR43581:SF4">
    <property type="entry name" value="ATP_GTP PHOSPHATASE"/>
    <property type="match status" value="1"/>
</dbReference>
<feature type="domain" description="Endonuclease GajA/Old nuclease/RecF-like AAA" evidence="1">
    <location>
        <begin position="1"/>
        <end position="49"/>
    </location>
</feature>
<dbReference type="InterPro" id="IPR027417">
    <property type="entry name" value="P-loop_NTPase"/>
</dbReference>
<evidence type="ECO:0000259" key="1">
    <source>
        <dbReference type="Pfam" id="PF13175"/>
    </source>
</evidence>
<dbReference type="Pfam" id="PF13175">
    <property type="entry name" value="AAA_15"/>
    <property type="match status" value="1"/>
</dbReference>
<evidence type="ECO:0000313" key="4">
    <source>
        <dbReference type="EMBL" id="WXA94609.1"/>
    </source>
</evidence>
<organism evidence="4 5">
    <name type="scientific">Pendulispora brunnea</name>
    <dbReference type="NCBI Taxonomy" id="2905690"/>
    <lineage>
        <taxon>Bacteria</taxon>
        <taxon>Pseudomonadati</taxon>
        <taxon>Myxococcota</taxon>
        <taxon>Myxococcia</taxon>
        <taxon>Myxococcales</taxon>
        <taxon>Sorangiineae</taxon>
        <taxon>Pendulisporaceae</taxon>
        <taxon>Pendulispora</taxon>
    </lineage>
</organism>
<keyword evidence="4" id="KW-0547">Nucleotide-binding</keyword>
<keyword evidence="4" id="KW-0067">ATP-binding</keyword>
<keyword evidence="5" id="KW-1185">Reference proteome</keyword>
<dbReference type="SUPFAM" id="SSF52540">
    <property type="entry name" value="P-loop containing nucleoside triphosphate hydrolases"/>
    <property type="match status" value="1"/>
</dbReference>
<dbReference type="GO" id="GO:0005524">
    <property type="term" value="F:ATP binding"/>
    <property type="evidence" value="ECO:0007669"/>
    <property type="project" value="UniProtKB-KW"/>
</dbReference>
<accession>A0ABZ2K952</accession>
<dbReference type="Pfam" id="PF20469">
    <property type="entry name" value="OLD-like_TOPRIM"/>
    <property type="match status" value="1"/>
</dbReference>
<feature type="domain" description="OLD protein-like TOPRIM" evidence="3">
    <location>
        <begin position="361"/>
        <end position="430"/>
    </location>
</feature>
<dbReference type="EMBL" id="CP089982">
    <property type="protein sequence ID" value="WXA94609.1"/>
    <property type="molecule type" value="Genomic_DNA"/>
</dbReference>